<protein>
    <submittedName>
        <fullName evidence="8">Complement resistance protein TraT</fullName>
    </submittedName>
</protein>
<gene>
    <name evidence="8" type="primary">traT</name>
    <name evidence="8" type="ORF">ABSH63_03355</name>
</gene>
<keyword evidence="5" id="KW-0449">Lipoprotein</keyword>
<sequence length="285" mass="29447">MTIIIVGGAMKVVQTSSLVVLAVAASLSAGCATVSRGMGQITANKFAEPRSGTVWVVPPPQLEPVSGPRTVYISWRNISDAQNLNFLNTMRTAAQQQGWQVVNDPDTAKFRLRASLRYFGEVEPESGGANVANGLGAISGAAVGIGAGMAVARASNSNLGGVAAGGMIGGLVAAGIANASRPREYAAIIDFVLEEYNAKPIQFTVATDSASGTRDGASTGNARMASGGGTSMGNTSGATMTRTSHYFPHGVRLSAWANQMAMKEEEALPLIESRIESVVTQLLPM</sequence>
<evidence type="ECO:0000256" key="1">
    <source>
        <dbReference type="ARBA" id="ARBA00004459"/>
    </source>
</evidence>
<keyword evidence="2 7" id="KW-0732">Signal</keyword>
<accession>A0ABV2A7C6</accession>
<comment type="subcellular location">
    <subcellularLocation>
        <location evidence="1">Cell outer membrane</location>
        <topology evidence="1">Lipid-anchor</topology>
    </subcellularLocation>
</comment>
<evidence type="ECO:0000256" key="7">
    <source>
        <dbReference type="SAM" id="SignalP"/>
    </source>
</evidence>
<evidence type="ECO:0000256" key="5">
    <source>
        <dbReference type="ARBA" id="ARBA00023288"/>
    </source>
</evidence>
<keyword evidence="4" id="KW-0564">Palmitate</keyword>
<proteinExistence type="predicted"/>
<name>A0ABV2A7C6_9GAMM</name>
<organism evidence="8 9">
    <name type="scientific">Sinimarinibacterium thermocellulolyticum</name>
    <dbReference type="NCBI Taxonomy" id="3170016"/>
    <lineage>
        <taxon>Bacteria</taxon>
        <taxon>Pseudomonadati</taxon>
        <taxon>Pseudomonadota</taxon>
        <taxon>Gammaproteobacteria</taxon>
        <taxon>Nevskiales</taxon>
        <taxon>Nevskiaceae</taxon>
        <taxon>Sinimarinibacterium</taxon>
    </lineage>
</organism>
<dbReference type="InterPro" id="IPR008874">
    <property type="entry name" value="TraT_complement-R"/>
</dbReference>
<evidence type="ECO:0000256" key="6">
    <source>
        <dbReference type="SAM" id="MobiDB-lite"/>
    </source>
</evidence>
<dbReference type="Proteomes" id="UP001465331">
    <property type="component" value="Unassembled WGS sequence"/>
</dbReference>
<feature type="signal peptide" evidence="7">
    <location>
        <begin position="1"/>
        <end position="31"/>
    </location>
</feature>
<reference evidence="8 9" key="1">
    <citation type="submission" date="2024-06" db="EMBL/GenBank/DDBJ databases">
        <authorList>
            <person name="Li Z."/>
            <person name="Jiang Y."/>
        </authorList>
    </citation>
    <scope>NUCLEOTIDE SEQUENCE [LARGE SCALE GENOMIC DNA]</scope>
    <source>
        <strain evidence="8 9">HSW-8</strain>
    </source>
</reference>
<feature type="chain" id="PRO_5045885984" evidence="7">
    <location>
        <begin position="32"/>
        <end position="285"/>
    </location>
</feature>
<dbReference type="RefSeq" id="WP_352887415.1">
    <property type="nucleotide sequence ID" value="NZ_JBEPIJ010000003.1"/>
</dbReference>
<dbReference type="EMBL" id="JBEPIJ010000003">
    <property type="protein sequence ID" value="MES0873049.1"/>
    <property type="molecule type" value="Genomic_DNA"/>
</dbReference>
<evidence type="ECO:0000313" key="9">
    <source>
        <dbReference type="Proteomes" id="UP001465331"/>
    </source>
</evidence>
<evidence type="ECO:0000256" key="3">
    <source>
        <dbReference type="ARBA" id="ARBA00023136"/>
    </source>
</evidence>
<comment type="caution">
    <text evidence="8">The sequence shown here is derived from an EMBL/GenBank/DDBJ whole genome shotgun (WGS) entry which is preliminary data.</text>
</comment>
<dbReference type="Pfam" id="PF05818">
    <property type="entry name" value="TraT"/>
    <property type="match status" value="1"/>
</dbReference>
<feature type="region of interest" description="Disordered" evidence="6">
    <location>
        <begin position="209"/>
        <end position="237"/>
    </location>
</feature>
<keyword evidence="9" id="KW-1185">Reference proteome</keyword>
<evidence type="ECO:0000313" key="8">
    <source>
        <dbReference type="EMBL" id="MES0873049.1"/>
    </source>
</evidence>
<feature type="compositionally biased region" description="Polar residues" evidence="6">
    <location>
        <begin position="209"/>
        <end position="221"/>
    </location>
</feature>
<evidence type="ECO:0000256" key="2">
    <source>
        <dbReference type="ARBA" id="ARBA00022729"/>
    </source>
</evidence>
<evidence type="ECO:0000256" key="4">
    <source>
        <dbReference type="ARBA" id="ARBA00023139"/>
    </source>
</evidence>
<keyword evidence="3" id="KW-0472">Membrane</keyword>